<gene>
    <name evidence="9" type="primary">rfbB</name>
    <name evidence="9" type="ORF">EM20IM_05160</name>
</gene>
<dbReference type="EC" id="4.2.1.46" evidence="4 7"/>
<organism evidence="9 10">
    <name type="scientific">Candidatus Methylacidiphilum infernorum</name>
    <dbReference type="NCBI Taxonomy" id="511746"/>
    <lineage>
        <taxon>Bacteria</taxon>
        <taxon>Pseudomonadati</taxon>
        <taxon>Verrucomicrobiota</taxon>
        <taxon>Methylacidiphilae</taxon>
        <taxon>Methylacidiphilales</taxon>
        <taxon>Methylacidiphilaceae</taxon>
        <taxon>Methylacidiphilum (ex Ratnadevi et al. 2023)</taxon>
    </lineage>
</organism>
<dbReference type="SUPFAM" id="SSF51735">
    <property type="entry name" value="NAD(P)-binding Rossmann-fold domains"/>
    <property type="match status" value="1"/>
</dbReference>
<dbReference type="RefSeq" id="WP_206843444.1">
    <property type="nucleotide sequence ID" value="NZ_CP065956.1"/>
</dbReference>
<accession>A0ABX7PTH4</accession>
<dbReference type="Proteomes" id="UP000663088">
    <property type="component" value="Chromosome"/>
</dbReference>
<feature type="domain" description="NAD(P)-binding" evidence="8">
    <location>
        <begin position="4"/>
        <end position="328"/>
    </location>
</feature>
<evidence type="ECO:0000256" key="7">
    <source>
        <dbReference type="RuleBase" id="RU004473"/>
    </source>
</evidence>
<name>A0ABX7PTH4_9BACT</name>
<evidence type="ECO:0000259" key="8">
    <source>
        <dbReference type="Pfam" id="PF16363"/>
    </source>
</evidence>
<evidence type="ECO:0000256" key="5">
    <source>
        <dbReference type="ARBA" id="ARBA00023027"/>
    </source>
</evidence>
<dbReference type="InterPro" id="IPR016040">
    <property type="entry name" value="NAD(P)-bd_dom"/>
</dbReference>
<evidence type="ECO:0000313" key="10">
    <source>
        <dbReference type="Proteomes" id="UP000663088"/>
    </source>
</evidence>
<comment type="similarity">
    <text evidence="3 7">Belongs to the NAD(P)-dependent epimerase/dehydratase family. dTDP-glucose dehydratase subfamily.</text>
</comment>
<keyword evidence="6 7" id="KW-0456">Lyase</keyword>
<protein>
    <recommendedName>
        <fullName evidence="4 7">dTDP-glucose 4,6-dehydratase</fullName>
        <ecNumber evidence="4 7">4.2.1.46</ecNumber>
    </recommendedName>
</protein>
<dbReference type="NCBIfam" id="TIGR01181">
    <property type="entry name" value="dTDP_gluc_dehyt"/>
    <property type="match status" value="1"/>
</dbReference>
<dbReference type="Gene3D" id="3.90.25.10">
    <property type="entry name" value="UDP-galactose 4-epimerase, domain 1"/>
    <property type="match status" value="1"/>
</dbReference>
<dbReference type="InterPro" id="IPR005888">
    <property type="entry name" value="dTDP_Gluc_deHydtase"/>
</dbReference>
<comment type="cofactor">
    <cofactor evidence="2 7">
        <name>NAD(+)</name>
        <dbReference type="ChEBI" id="CHEBI:57540"/>
    </cofactor>
</comment>
<evidence type="ECO:0000256" key="4">
    <source>
        <dbReference type="ARBA" id="ARBA00011990"/>
    </source>
</evidence>
<dbReference type="InterPro" id="IPR036291">
    <property type="entry name" value="NAD(P)-bd_dom_sf"/>
</dbReference>
<keyword evidence="10" id="KW-1185">Reference proteome</keyword>
<dbReference type="EMBL" id="CP065956">
    <property type="protein sequence ID" value="QSR85916.1"/>
    <property type="molecule type" value="Genomic_DNA"/>
</dbReference>
<dbReference type="Gene3D" id="3.40.50.720">
    <property type="entry name" value="NAD(P)-binding Rossmann-like Domain"/>
    <property type="match status" value="1"/>
</dbReference>
<evidence type="ECO:0000256" key="3">
    <source>
        <dbReference type="ARBA" id="ARBA00008178"/>
    </source>
</evidence>
<comment type="catalytic activity">
    <reaction evidence="1 7">
        <text>dTDP-alpha-D-glucose = dTDP-4-dehydro-6-deoxy-alpha-D-glucose + H2O</text>
        <dbReference type="Rhea" id="RHEA:17221"/>
        <dbReference type="ChEBI" id="CHEBI:15377"/>
        <dbReference type="ChEBI" id="CHEBI:57477"/>
        <dbReference type="ChEBI" id="CHEBI:57649"/>
        <dbReference type="EC" id="4.2.1.46"/>
    </reaction>
</comment>
<evidence type="ECO:0000256" key="1">
    <source>
        <dbReference type="ARBA" id="ARBA00001539"/>
    </source>
</evidence>
<dbReference type="CDD" id="cd05246">
    <property type="entry name" value="dTDP_GD_SDR_e"/>
    <property type="match status" value="1"/>
</dbReference>
<evidence type="ECO:0000313" key="9">
    <source>
        <dbReference type="EMBL" id="QSR85916.1"/>
    </source>
</evidence>
<proteinExistence type="inferred from homology"/>
<dbReference type="PANTHER" id="PTHR43000">
    <property type="entry name" value="DTDP-D-GLUCOSE 4,6-DEHYDRATASE-RELATED"/>
    <property type="match status" value="1"/>
</dbReference>
<keyword evidence="5" id="KW-0520">NAD</keyword>
<dbReference type="GO" id="GO:0008460">
    <property type="term" value="F:dTDP-glucose 4,6-dehydratase activity"/>
    <property type="evidence" value="ECO:0007669"/>
    <property type="project" value="UniProtKB-EC"/>
</dbReference>
<dbReference type="Pfam" id="PF16363">
    <property type="entry name" value="GDP_Man_Dehyd"/>
    <property type="match status" value="1"/>
</dbReference>
<evidence type="ECO:0000256" key="6">
    <source>
        <dbReference type="ARBA" id="ARBA00023239"/>
    </source>
</evidence>
<evidence type="ECO:0000256" key="2">
    <source>
        <dbReference type="ARBA" id="ARBA00001911"/>
    </source>
</evidence>
<sequence length="360" mass="40513">MKILVTGGAGFIGSNFCHYCFSNEPSSQIEKIVVVDKLGYSGSIENIAGLMGKKNFEFIQADIGDQKRMEQILFEEKIEAIVHFAAESHVDRSIDDPGLFVQSNVVGTYKLLESAFVYFSSLSPEKKERFRFIHISTDEVYGSIPMDGAPTKEGGLYAPSSPYSASKAASDHFVAAYYKTYGLPALITHSSNNYGPRQHPEKMIPHMICNALEEKQLPVYGQGLNVRDWIYVEDHCEGVWKLLLKGRPGEVYHIGKGSGISNIELVKKICALLDTFFPRSSGKSYAELIRFVADRPGHDLRYALDVSKMKKEIGWQAQVDLDRGLQKTLFWYVENRDWVQSVMNKGYTLKRQGLRGTKLI</sequence>
<reference evidence="9 10" key="1">
    <citation type="submission" date="2020-12" db="EMBL/GenBank/DDBJ databases">
        <authorList>
            <person name="Awala S.I."/>
            <person name="Gwak J.-H."/>
            <person name="Kim S.-J."/>
            <person name="Rhee S.-K."/>
        </authorList>
    </citation>
    <scope>NUCLEOTIDE SEQUENCE [LARGE SCALE GENOMIC DNA]</scope>
    <source>
        <strain evidence="9 10">IT5</strain>
    </source>
</reference>